<keyword evidence="8" id="KW-0032">Aminotransferase</keyword>
<keyword evidence="8" id="KW-0808">Transferase</keyword>
<comment type="caution">
    <text evidence="8">The sequence shown here is derived from an EMBL/GenBank/DDBJ whole genome shotgun (WGS) entry which is preliminary data.</text>
</comment>
<gene>
    <name evidence="8" type="ORF">PZA18_07700</name>
</gene>
<dbReference type="Gene3D" id="1.10.10.10">
    <property type="entry name" value="Winged helix-like DNA-binding domain superfamily/Winged helix DNA-binding domain"/>
    <property type="match status" value="1"/>
</dbReference>
<sequence length="494" mass="53997">MNNGATFTADWLAEALQGRIRQDGVPQNRQIYRALREMILAGQLTADCRLPSSRALAQELAIARNTVLFAYEQLLAEGYLQTRHGSGSYVSAVLPAARRPEPKPAAPAMGGVSRRASQWLVALATRGERAPRSGHAFVPGRPDIQAFPLAVWQRLLARHWRQTNPAELDYLSAGGHSALKRALADYLKLARSVDVAAEQIVVTSGTQQSLDLLARLLADAGDRAWVEEPGYPGTVAAFQANGLRLQAMPVDGEGLNWQASPGPSPRLIYITPSHQYPTGSVMSLARRLALLEYAAETGAWIIEDDYDSEFRYGGRPLAALQGLDRNGQVAYLGTCSKMMFPGLRIGYMVLPLSLVEPARRMLARLYRETAYPQQLALADFIADGHLAMHIKRMRACYAQRQQLLRDHWQAELGDAVPLTGGDTGIHLLAPLPAACDDRAISLAVLAKDIIAPPLSEYCLSPEKQRGLVLGYAAVREEEMAPAVQHLAHCLTSFI</sequence>
<evidence type="ECO:0000313" key="9">
    <source>
        <dbReference type="Proteomes" id="UP001172778"/>
    </source>
</evidence>
<comment type="similarity">
    <text evidence="1">In the C-terminal section; belongs to the class-I pyridoxal-phosphate-dependent aminotransferase family.</text>
</comment>
<reference evidence="8" key="1">
    <citation type="submission" date="2023-03" db="EMBL/GenBank/DDBJ databases">
        <title>Chitinimonas shenzhenensis gen. nov., sp. nov., a novel member of family Burkholderiaceae isolated from activated sludge collected in Shen Zhen, China.</title>
        <authorList>
            <person name="Wang X."/>
        </authorList>
    </citation>
    <scope>NUCLEOTIDE SEQUENCE</scope>
    <source>
        <strain evidence="8">DQS-5</strain>
    </source>
</reference>
<keyword evidence="9" id="KW-1185">Reference proteome</keyword>
<evidence type="ECO:0000259" key="7">
    <source>
        <dbReference type="PROSITE" id="PS50949"/>
    </source>
</evidence>
<dbReference type="EMBL" id="JARRAF010000007">
    <property type="protein sequence ID" value="MDK2123932.1"/>
    <property type="molecule type" value="Genomic_DNA"/>
</dbReference>
<dbReference type="InterPro" id="IPR000524">
    <property type="entry name" value="Tscrpt_reg_HTH_GntR"/>
</dbReference>
<dbReference type="InterPro" id="IPR015424">
    <property type="entry name" value="PyrdxlP-dep_Trfase"/>
</dbReference>
<keyword evidence="5" id="KW-0238">DNA-binding</keyword>
<evidence type="ECO:0000256" key="1">
    <source>
        <dbReference type="ARBA" id="ARBA00005384"/>
    </source>
</evidence>
<dbReference type="SUPFAM" id="SSF46785">
    <property type="entry name" value="Winged helix' DNA-binding domain"/>
    <property type="match status" value="1"/>
</dbReference>
<dbReference type="Proteomes" id="UP001172778">
    <property type="component" value="Unassembled WGS sequence"/>
</dbReference>
<evidence type="ECO:0000256" key="4">
    <source>
        <dbReference type="ARBA" id="ARBA00023015"/>
    </source>
</evidence>
<dbReference type="Pfam" id="PF00155">
    <property type="entry name" value="Aminotran_1_2"/>
    <property type="match status" value="1"/>
</dbReference>
<dbReference type="CDD" id="cd07377">
    <property type="entry name" value="WHTH_GntR"/>
    <property type="match status" value="1"/>
</dbReference>
<dbReference type="Pfam" id="PF00392">
    <property type="entry name" value="GntR"/>
    <property type="match status" value="1"/>
</dbReference>
<dbReference type="InterPro" id="IPR004839">
    <property type="entry name" value="Aminotransferase_I/II_large"/>
</dbReference>
<dbReference type="SUPFAM" id="SSF53383">
    <property type="entry name" value="PLP-dependent transferases"/>
    <property type="match status" value="1"/>
</dbReference>
<dbReference type="InterPro" id="IPR015421">
    <property type="entry name" value="PyrdxlP-dep_Trfase_major"/>
</dbReference>
<evidence type="ECO:0000313" key="8">
    <source>
        <dbReference type="EMBL" id="MDK2123932.1"/>
    </source>
</evidence>
<organism evidence="8 9">
    <name type="scientific">Parachitinimonas caeni</name>
    <dbReference type="NCBI Taxonomy" id="3031301"/>
    <lineage>
        <taxon>Bacteria</taxon>
        <taxon>Pseudomonadati</taxon>
        <taxon>Pseudomonadota</taxon>
        <taxon>Betaproteobacteria</taxon>
        <taxon>Neisseriales</taxon>
        <taxon>Chitinibacteraceae</taxon>
        <taxon>Parachitinimonas</taxon>
    </lineage>
</organism>
<dbReference type="PROSITE" id="PS50949">
    <property type="entry name" value="HTH_GNTR"/>
    <property type="match status" value="1"/>
</dbReference>
<evidence type="ECO:0000256" key="2">
    <source>
        <dbReference type="ARBA" id="ARBA00021531"/>
    </source>
</evidence>
<dbReference type="PANTHER" id="PTHR46577:SF1">
    <property type="entry name" value="HTH-TYPE TRANSCRIPTIONAL REGULATORY PROTEIN GABR"/>
    <property type="match status" value="1"/>
</dbReference>
<evidence type="ECO:0000256" key="5">
    <source>
        <dbReference type="ARBA" id="ARBA00023125"/>
    </source>
</evidence>
<proteinExistence type="inferred from homology"/>
<dbReference type="CDD" id="cd00609">
    <property type="entry name" value="AAT_like"/>
    <property type="match status" value="1"/>
</dbReference>
<accession>A0ABT7DV37</accession>
<evidence type="ECO:0000256" key="3">
    <source>
        <dbReference type="ARBA" id="ARBA00022898"/>
    </source>
</evidence>
<feature type="domain" description="HTH gntR-type" evidence="7">
    <location>
        <begin position="25"/>
        <end position="93"/>
    </location>
</feature>
<dbReference type="GO" id="GO:0008483">
    <property type="term" value="F:transaminase activity"/>
    <property type="evidence" value="ECO:0007669"/>
    <property type="project" value="UniProtKB-KW"/>
</dbReference>
<dbReference type="Gene3D" id="3.40.640.10">
    <property type="entry name" value="Type I PLP-dependent aspartate aminotransferase-like (Major domain)"/>
    <property type="match status" value="1"/>
</dbReference>
<evidence type="ECO:0000256" key="6">
    <source>
        <dbReference type="ARBA" id="ARBA00023163"/>
    </source>
</evidence>
<keyword evidence="4" id="KW-0805">Transcription regulation</keyword>
<dbReference type="InterPro" id="IPR036388">
    <property type="entry name" value="WH-like_DNA-bd_sf"/>
</dbReference>
<dbReference type="InterPro" id="IPR051446">
    <property type="entry name" value="HTH_trans_reg/aminotransferase"/>
</dbReference>
<keyword evidence="3" id="KW-0663">Pyridoxal phosphate</keyword>
<dbReference type="RefSeq" id="WP_284100242.1">
    <property type="nucleotide sequence ID" value="NZ_JARRAF010000007.1"/>
</dbReference>
<protein>
    <recommendedName>
        <fullName evidence="2">Putative 8-amino-7-oxononanoate synthase</fullName>
    </recommendedName>
</protein>
<dbReference type="InterPro" id="IPR036390">
    <property type="entry name" value="WH_DNA-bd_sf"/>
</dbReference>
<name>A0ABT7DV37_9NEIS</name>
<dbReference type="PANTHER" id="PTHR46577">
    <property type="entry name" value="HTH-TYPE TRANSCRIPTIONAL REGULATORY PROTEIN GABR"/>
    <property type="match status" value="1"/>
</dbReference>
<keyword evidence="6" id="KW-0804">Transcription</keyword>
<dbReference type="SMART" id="SM00345">
    <property type="entry name" value="HTH_GNTR"/>
    <property type="match status" value="1"/>
</dbReference>
<dbReference type="PRINTS" id="PR00035">
    <property type="entry name" value="HTHGNTR"/>
</dbReference>